<organism evidence="3 4">
    <name type="scientific">Timema podura</name>
    <name type="common">Walking stick</name>
    <dbReference type="NCBI Taxonomy" id="61482"/>
    <lineage>
        <taxon>Eukaryota</taxon>
        <taxon>Metazoa</taxon>
        <taxon>Ecdysozoa</taxon>
        <taxon>Arthropoda</taxon>
        <taxon>Hexapoda</taxon>
        <taxon>Insecta</taxon>
        <taxon>Pterygota</taxon>
        <taxon>Neoptera</taxon>
        <taxon>Polyneoptera</taxon>
        <taxon>Phasmatodea</taxon>
        <taxon>Timematodea</taxon>
        <taxon>Timematoidea</taxon>
        <taxon>Timematidae</taxon>
        <taxon>Timema</taxon>
    </lineage>
</organism>
<dbReference type="InterPro" id="IPR036318">
    <property type="entry name" value="FAD-bd_PCMH-like_sf"/>
</dbReference>
<dbReference type="SUPFAM" id="SSF56176">
    <property type="entry name" value="FAD-binding/transporter-associated domain-like"/>
    <property type="match status" value="1"/>
</dbReference>
<reference evidence="3" key="1">
    <citation type="submission" date="2021-03" db="EMBL/GenBank/DDBJ databases">
        <authorList>
            <person name="Tran Van P."/>
        </authorList>
    </citation>
    <scope>NUCLEOTIDE SEQUENCE</scope>
</reference>
<dbReference type="SUPFAM" id="SSF55447">
    <property type="entry name" value="CO dehydrogenase flavoprotein C-terminal domain-like"/>
    <property type="match status" value="1"/>
</dbReference>
<dbReference type="InterPro" id="IPR005107">
    <property type="entry name" value="CO_DH_flav_C"/>
</dbReference>
<feature type="non-terminal residue" evidence="3">
    <location>
        <position position="1"/>
    </location>
</feature>
<evidence type="ECO:0000259" key="2">
    <source>
        <dbReference type="Pfam" id="PF03450"/>
    </source>
</evidence>
<protein>
    <recommendedName>
        <fullName evidence="2">CO dehydrogenase flavoprotein C-terminal domain-containing protein</fullName>
    </recommendedName>
</protein>
<feature type="non-terminal residue" evidence="3">
    <location>
        <position position="129"/>
    </location>
</feature>
<evidence type="ECO:0000256" key="1">
    <source>
        <dbReference type="ARBA" id="ARBA00022505"/>
    </source>
</evidence>
<accession>A0ABN7PMY0</accession>
<dbReference type="InterPro" id="IPR016208">
    <property type="entry name" value="Ald_Oxase/xanthine_DH-like"/>
</dbReference>
<dbReference type="PANTHER" id="PTHR11908:SF132">
    <property type="entry name" value="ALDEHYDE OXIDASE 1-RELATED"/>
    <property type="match status" value="1"/>
</dbReference>
<proteinExistence type="predicted"/>
<dbReference type="Gene3D" id="3.30.465.10">
    <property type="match status" value="1"/>
</dbReference>
<keyword evidence="4" id="KW-1185">Reference proteome</keyword>
<dbReference type="PANTHER" id="PTHR11908">
    <property type="entry name" value="XANTHINE DEHYDROGENASE"/>
    <property type="match status" value="1"/>
</dbReference>
<evidence type="ECO:0000313" key="3">
    <source>
        <dbReference type="EMBL" id="CAG2067529.1"/>
    </source>
</evidence>
<dbReference type="EMBL" id="CAJPIN010070549">
    <property type="protein sequence ID" value="CAG2067529.1"/>
    <property type="molecule type" value="Genomic_DNA"/>
</dbReference>
<dbReference type="InterPro" id="IPR036683">
    <property type="entry name" value="CO_DH_flav_C_dom_sf"/>
</dbReference>
<gene>
    <name evidence="3" type="ORF">TPAB3V08_LOCUS14472</name>
</gene>
<dbReference type="Pfam" id="PF03450">
    <property type="entry name" value="CO_deh_flav_C"/>
    <property type="match status" value="1"/>
</dbReference>
<comment type="caution">
    <text evidence="3">The sequence shown here is derived from an EMBL/GenBank/DDBJ whole genome shotgun (WGS) entry which is preliminary data.</text>
</comment>
<feature type="domain" description="CO dehydrogenase flavoprotein C-terminal" evidence="2">
    <location>
        <begin position="74"/>
        <end position="121"/>
    </location>
</feature>
<evidence type="ECO:0000313" key="4">
    <source>
        <dbReference type="Proteomes" id="UP001153148"/>
    </source>
</evidence>
<dbReference type="Gene3D" id="3.30.390.50">
    <property type="entry name" value="CO dehydrogenase flavoprotein, C-terminal domain"/>
    <property type="match status" value="1"/>
</dbReference>
<dbReference type="Proteomes" id="UP001153148">
    <property type="component" value="Unassembled WGS sequence"/>
</dbReference>
<name>A0ABN7PMY0_TIMPD</name>
<keyword evidence="1" id="KW-0500">Molybdenum</keyword>
<dbReference type="InterPro" id="IPR016169">
    <property type="entry name" value="FAD-bd_PCMH_sub2"/>
</dbReference>
<sequence length="129" mass="14354">IGTIAGNLMLKHEHREFDSDMFLLLETVGASLIIKADKGSDVTMSPAEFLDYDMNKKVLYQIVVPPYDNTYVFKTYKIMPRAQNVHAIVNAGFLFSLDGKGTVVNKPNIIYGGINPKFVSTIQHSSVKT</sequence>